<dbReference type="EMBL" id="JAVYJV010000009">
    <property type="protein sequence ID" value="KAK4363079.1"/>
    <property type="molecule type" value="Genomic_DNA"/>
</dbReference>
<dbReference type="PANTHER" id="PTHR45922">
    <property type="entry name" value="CLEAVAGE AND POLYADENYLATION SPECIFICITY FACTOR SUBUNIT 2"/>
    <property type="match status" value="1"/>
</dbReference>
<evidence type="ECO:0000313" key="9">
    <source>
        <dbReference type="Proteomes" id="UP001291623"/>
    </source>
</evidence>
<comment type="caution">
    <text evidence="8">The sequence shown here is derived from an EMBL/GenBank/DDBJ whole genome shotgun (WGS) entry which is preliminary data.</text>
</comment>
<evidence type="ECO:0000259" key="7">
    <source>
        <dbReference type="SMART" id="SM01027"/>
    </source>
</evidence>
<dbReference type="GO" id="GO:0006398">
    <property type="term" value="P:mRNA 3'-end processing by stem-loop binding and cleavage"/>
    <property type="evidence" value="ECO:0007669"/>
    <property type="project" value="InterPro"/>
</dbReference>
<dbReference type="CDD" id="cd16293">
    <property type="entry name" value="CPSF2-like_MBL-fold"/>
    <property type="match status" value="1"/>
</dbReference>
<reference evidence="8" key="1">
    <citation type="submission" date="2023-12" db="EMBL/GenBank/DDBJ databases">
        <title>Genome assembly of Anisodus tanguticus.</title>
        <authorList>
            <person name="Wang Y.-J."/>
        </authorList>
    </citation>
    <scope>NUCLEOTIDE SEQUENCE</scope>
    <source>
        <strain evidence="8">KB-2021</strain>
        <tissue evidence="8">Leaf</tissue>
    </source>
</reference>
<dbReference type="Gene3D" id="3.60.15.10">
    <property type="entry name" value="Ribonuclease Z/Hydroxyacylglutathione hydrolase-like"/>
    <property type="match status" value="1"/>
</dbReference>
<evidence type="ECO:0000256" key="2">
    <source>
        <dbReference type="ARBA" id="ARBA00010624"/>
    </source>
</evidence>
<protein>
    <recommendedName>
        <fullName evidence="6">Cleavage and polyadenylation specificity factor subunit 2</fullName>
    </recommendedName>
    <alternativeName>
        <fullName evidence="6">Cleavage and polyadenylation specificity factor 100 kDa subunit</fullName>
    </alternativeName>
</protein>
<dbReference type="Pfam" id="PF07521">
    <property type="entry name" value="RMMBL"/>
    <property type="match status" value="1"/>
</dbReference>
<sequence>MGTSVEVKALCGVYNEKPLSYLVSIDGFNFLIDCGWNDQFDTSLLEPLSRVASTVDAVLLSHPDTFHLGALPYAMKQLGLYAPVYATEPVYRLGLLTMYDQYLSRKQVSEFDLFTLDDIDSAFQNVTRLTYSQNHYMSGKGEGIVIAPLVAGHLLGGTTWRITKDGEDVIYAVDFNHRKERHLNGTVLESFVHPAVLITDAFNALNNQPSSRQRDQEFLDAIEKTVNVGGNVLLPVDTAGRVLELILTLEQHWAQKQLSTPIYFLSYVSSSTIDYVKSFLEWMSDSIAKSFEHTRDNAFLLRKIKLVINKSALEEAPGPKVVMASMASLEAGFSHDLFVEWAADPKNLVMFTERGQFGTLARILQSDPPPKAVKVTMSRRIPLVGEELAAYEEEQNRIKREEALKATLVKEEESKASVGAEVVTTDRMVIDTNVTHPSSNAAGLHSGAFKDVLIDGFVPPSSSVAPMFPFYDNTSEWDDFGEVINPDDYVVKDDNMEQSSMHVDGDLNGKLDEGSANLILDTMPSKVVSSELTVQVKCSLLYMDFEGRSDGRSIKSILAHVAPLKLVLVHGSAEATEHLKQHCLKHVCPHVYAPQLEETIDVTSDLCAYKVQLSEKLMSQVLFKKLGDYEIAWVDAEVGKTEKDMFSLLPLSGLAPPHKTVLVGDIKMSDFKQFLASKGVQVKFGGGALRCGEYVTIRKVGDASQKVGGASIQQIVLEGPLSEEYYKIREYLYSHFYSL</sequence>
<comment type="similarity">
    <text evidence="2 6">Belongs to the metallo-beta-lactamase superfamily. RNA-metabolizing metallo-beta-lactamase-like family. CPSF2/YSH1 subfamily.</text>
</comment>
<accession>A0AAE1S569</accession>
<evidence type="ECO:0000256" key="3">
    <source>
        <dbReference type="ARBA" id="ARBA00022664"/>
    </source>
</evidence>
<dbReference type="GO" id="GO:0005847">
    <property type="term" value="C:mRNA cleavage and polyadenylation specificity factor complex"/>
    <property type="evidence" value="ECO:0007669"/>
    <property type="project" value="InterPro"/>
</dbReference>
<dbReference type="AlphaFoldDB" id="A0AAE1S569"/>
<evidence type="ECO:0000313" key="8">
    <source>
        <dbReference type="EMBL" id="KAK4363079.1"/>
    </source>
</evidence>
<evidence type="ECO:0000256" key="4">
    <source>
        <dbReference type="ARBA" id="ARBA00022884"/>
    </source>
</evidence>
<dbReference type="Pfam" id="PF10996">
    <property type="entry name" value="Beta-Casp"/>
    <property type="match status" value="1"/>
</dbReference>
<dbReference type="InterPro" id="IPR022712">
    <property type="entry name" value="Beta_Casp"/>
</dbReference>
<evidence type="ECO:0000256" key="1">
    <source>
        <dbReference type="ARBA" id="ARBA00004123"/>
    </source>
</evidence>
<dbReference type="InterPro" id="IPR011108">
    <property type="entry name" value="RMMBL"/>
</dbReference>
<feature type="domain" description="Beta-Casp" evidence="7">
    <location>
        <begin position="242"/>
        <end position="364"/>
    </location>
</feature>
<comment type="subcellular location">
    <subcellularLocation>
        <location evidence="1 6">Nucleus</location>
    </subcellularLocation>
</comment>
<dbReference type="SMART" id="SM01027">
    <property type="entry name" value="Beta-Casp"/>
    <property type="match status" value="1"/>
</dbReference>
<dbReference type="InterPro" id="IPR036866">
    <property type="entry name" value="RibonucZ/Hydroxyglut_hydro"/>
</dbReference>
<dbReference type="Pfam" id="PF13299">
    <property type="entry name" value="CPSF100_C"/>
    <property type="match status" value="1"/>
</dbReference>
<dbReference type="GO" id="GO:0003723">
    <property type="term" value="F:RNA binding"/>
    <property type="evidence" value="ECO:0007669"/>
    <property type="project" value="UniProtKB-KW"/>
</dbReference>
<dbReference type="InterPro" id="IPR025069">
    <property type="entry name" value="Cpsf2_C"/>
</dbReference>
<evidence type="ECO:0000256" key="5">
    <source>
        <dbReference type="ARBA" id="ARBA00023242"/>
    </source>
</evidence>
<name>A0AAE1S569_9SOLA</name>
<dbReference type="InterPro" id="IPR027075">
    <property type="entry name" value="CPSF2"/>
</dbReference>
<proteinExistence type="inferred from homology"/>
<keyword evidence="3 6" id="KW-0507">mRNA processing</keyword>
<evidence type="ECO:0000256" key="6">
    <source>
        <dbReference type="RuleBase" id="RU365006"/>
    </source>
</evidence>
<keyword evidence="5 6" id="KW-0539">Nucleus</keyword>
<keyword evidence="4 6" id="KW-0694">RNA-binding</keyword>
<dbReference type="Pfam" id="PF16661">
    <property type="entry name" value="Lactamase_B_6"/>
    <property type="match status" value="1"/>
</dbReference>
<gene>
    <name evidence="8" type="ORF">RND71_018320</name>
</gene>
<dbReference type="FunFam" id="3.60.15.10:FF:000008">
    <property type="entry name" value="Cleavage and polyadenylation specificity factor subunit 2"/>
    <property type="match status" value="1"/>
</dbReference>
<dbReference type="InterPro" id="IPR035639">
    <property type="entry name" value="CPSF2_MBL"/>
</dbReference>
<dbReference type="Proteomes" id="UP001291623">
    <property type="component" value="Unassembled WGS sequence"/>
</dbReference>
<organism evidence="8 9">
    <name type="scientific">Anisodus tanguticus</name>
    <dbReference type="NCBI Taxonomy" id="243964"/>
    <lineage>
        <taxon>Eukaryota</taxon>
        <taxon>Viridiplantae</taxon>
        <taxon>Streptophyta</taxon>
        <taxon>Embryophyta</taxon>
        <taxon>Tracheophyta</taxon>
        <taxon>Spermatophyta</taxon>
        <taxon>Magnoliopsida</taxon>
        <taxon>eudicotyledons</taxon>
        <taxon>Gunneridae</taxon>
        <taxon>Pentapetalae</taxon>
        <taxon>asterids</taxon>
        <taxon>lamiids</taxon>
        <taxon>Solanales</taxon>
        <taxon>Solanaceae</taxon>
        <taxon>Solanoideae</taxon>
        <taxon>Hyoscyameae</taxon>
        <taxon>Anisodus</taxon>
    </lineage>
</organism>
<dbReference type="SUPFAM" id="SSF56281">
    <property type="entry name" value="Metallo-hydrolase/oxidoreductase"/>
    <property type="match status" value="1"/>
</dbReference>
<dbReference type="InterPro" id="IPR001279">
    <property type="entry name" value="Metallo-B-lactamas"/>
</dbReference>
<dbReference type="PANTHER" id="PTHR45922:SF1">
    <property type="entry name" value="CLEAVAGE AND POLYADENYLATION SPECIFICITY FACTOR SUBUNIT 2"/>
    <property type="match status" value="1"/>
</dbReference>
<keyword evidence="9" id="KW-1185">Reference proteome</keyword>